<dbReference type="Proteomes" id="UP000075320">
    <property type="component" value="Unassembled WGS sequence"/>
</dbReference>
<dbReference type="EMBL" id="LUKE01000001">
    <property type="protein sequence ID" value="KYG66801.1"/>
    <property type="molecule type" value="Genomic_DNA"/>
</dbReference>
<evidence type="ECO:0000313" key="2">
    <source>
        <dbReference type="Proteomes" id="UP000075320"/>
    </source>
</evidence>
<dbReference type="AlphaFoldDB" id="A0A150WQN6"/>
<accession>A0A150WQN6</accession>
<name>A0A150WQN6_BDEBC</name>
<reference evidence="1 2" key="1">
    <citation type="submission" date="2016-03" db="EMBL/GenBank/DDBJ databases">
        <authorList>
            <person name="Ploux O."/>
        </authorList>
    </citation>
    <scope>NUCLEOTIDE SEQUENCE [LARGE SCALE GENOMIC DNA]</scope>
    <source>
        <strain evidence="1 2">R0</strain>
    </source>
</reference>
<evidence type="ECO:0000313" key="1">
    <source>
        <dbReference type="EMBL" id="KYG66801.1"/>
    </source>
</evidence>
<keyword evidence="2" id="KW-1185">Reference proteome</keyword>
<proteinExistence type="predicted"/>
<comment type="caution">
    <text evidence="1">The sequence shown here is derived from an EMBL/GenBank/DDBJ whole genome shotgun (WGS) entry which is preliminary data.</text>
</comment>
<sequence>MMHTLTMAHGIHTSDLFDEVIDHVKRDDTLELRMKVYLETALRYFRTQTLCDEDRKDSDQKILASWSDFERTTKGAKVLASFRRDTHFWERIESSIGVKRPQPVILPTPSKRIKVEDFFRDLSKDVCSMEHSTTKLVLMFALWLLESEATKAAPFRNRPRCERTYRIIHPLLKHHGFLQKYEADMSLKHDLQYFLNGKLI</sequence>
<protein>
    <submittedName>
        <fullName evidence="1">Uncharacterized protein</fullName>
    </submittedName>
</protein>
<organism evidence="1 2">
    <name type="scientific">Bdellovibrio bacteriovorus</name>
    <dbReference type="NCBI Taxonomy" id="959"/>
    <lineage>
        <taxon>Bacteria</taxon>
        <taxon>Pseudomonadati</taxon>
        <taxon>Bdellovibrionota</taxon>
        <taxon>Bdellovibrionia</taxon>
        <taxon>Bdellovibrionales</taxon>
        <taxon>Pseudobdellovibrionaceae</taxon>
        <taxon>Bdellovibrio</taxon>
    </lineage>
</organism>
<gene>
    <name evidence="1" type="ORF">AZI86_07120</name>
</gene>